<dbReference type="PANTHER" id="PTHR43280:SF2">
    <property type="entry name" value="HTH-TYPE TRANSCRIPTIONAL REGULATOR EXSA"/>
    <property type="match status" value="1"/>
</dbReference>
<name>A0A4U8Q612_9FIRM</name>
<keyword evidence="4" id="KW-0804">Transcription</keyword>
<dbReference type="PRINTS" id="PR00032">
    <property type="entry name" value="HTHARAC"/>
</dbReference>
<evidence type="ECO:0000256" key="3">
    <source>
        <dbReference type="ARBA" id="ARBA00023125"/>
    </source>
</evidence>
<dbReference type="Proteomes" id="UP000306509">
    <property type="component" value="Unassembled WGS sequence"/>
</dbReference>
<evidence type="ECO:0000256" key="5">
    <source>
        <dbReference type="ARBA" id="ARBA00024867"/>
    </source>
</evidence>
<dbReference type="EMBL" id="QGQD01000066">
    <property type="protein sequence ID" value="TLC99753.1"/>
    <property type="molecule type" value="Genomic_DNA"/>
</dbReference>
<evidence type="ECO:0000313" key="10">
    <source>
        <dbReference type="Proteomes" id="UP000306509"/>
    </source>
</evidence>
<dbReference type="InterPro" id="IPR011006">
    <property type="entry name" value="CheY-like_superfamily"/>
</dbReference>
<dbReference type="GO" id="GO:0003700">
    <property type="term" value="F:DNA-binding transcription factor activity"/>
    <property type="evidence" value="ECO:0007669"/>
    <property type="project" value="InterPro"/>
</dbReference>
<dbReference type="STRING" id="180332.GCA_000797495_02752"/>
<feature type="domain" description="HTH araC/xylS-type" evidence="7">
    <location>
        <begin position="420"/>
        <end position="517"/>
    </location>
</feature>
<evidence type="ECO:0000259" key="8">
    <source>
        <dbReference type="PROSITE" id="PS50110"/>
    </source>
</evidence>
<dbReference type="InterPro" id="IPR009057">
    <property type="entry name" value="Homeodomain-like_sf"/>
</dbReference>
<dbReference type="SUPFAM" id="SSF52172">
    <property type="entry name" value="CheY-like"/>
    <property type="match status" value="1"/>
</dbReference>
<keyword evidence="10" id="KW-1185">Reference proteome</keyword>
<comment type="function">
    <text evidence="5">May play the central regulatory role in sporulation. It may be an element of the effector pathway responsible for the activation of sporulation genes in response to nutritional stress. Spo0A may act in concert with spo0H (a sigma factor) to control the expression of some genes that are critical to the sporulation process.</text>
</comment>
<dbReference type="InterPro" id="IPR001789">
    <property type="entry name" value="Sig_transdc_resp-reg_receiver"/>
</dbReference>
<reference evidence="9 10" key="1">
    <citation type="journal article" date="2019" name="Anaerobe">
        <title>Detection of Robinsoniella peoriensis in multiple bone samples of a trauma patient.</title>
        <authorList>
            <person name="Schrottner P."/>
            <person name="Hartwich K."/>
            <person name="Bunk B."/>
            <person name="Schober I."/>
            <person name="Helbig S."/>
            <person name="Rudolph W.W."/>
            <person name="Gunzer F."/>
        </authorList>
    </citation>
    <scope>NUCLEOTIDE SEQUENCE [LARGE SCALE GENOMIC DNA]</scope>
    <source>
        <strain evidence="9 10">DSM 106044</strain>
    </source>
</reference>
<dbReference type="SMART" id="SM00448">
    <property type="entry name" value="REC"/>
    <property type="match status" value="1"/>
</dbReference>
<comment type="caution">
    <text evidence="9">The sequence shown here is derived from an EMBL/GenBank/DDBJ whole genome shotgun (WGS) entry which is preliminary data.</text>
</comment>
<dbReference type="GO" id="GO:0000160">
    <property type="term" value="P:phosphorelay signal transduction system"/>
    <property type="evidence" value="ECO:0007669"/>
    <property type="project" value="InterPro"/>
</dbReference>
<dbReference type="SMART" id="SM00342">
    <property type="entry name" value="HTH_ARAC"/>
    <property type="match status" value="1"/>
</dbReference>
<keyword evidence="3" id="KW-0238">DNA-binding</keyword>
<dbReference type="Gene3D" id="1.10.10.60">
    <property type="entry name" value="Homeodomain-like"/>
    <property type="match status" value="2"/>
</dbReference>
<dbReference type="Gene3D" id="3.40.50.2300">
    <property type="match status" value="1"/>
</dbReference>
<evidence type="ECO:0000313" key="9">
    <source>
        <dbReference type="EMBL" id="TLC99753.1"/>
    </source>
</evidence>
<dbReference type="Pfam" id="PF12833">
    <property type="entry name" value="HTH_18"/>
    <property type="match status" value="1"/>
</dbReference>
<keyword evidence="2" id="KW-0805">Transcription regulation</keyword>
<evidence type="ECO:0000259" key="7">
    <source>
        <dbReference type="PROSITE" id="PS01124"/>
    </source>
</evidence>
<evidence type="ECO:0000256" key="2">
    <source>
        <dbReference type="ARBA" id="ARBA00023015"/>
    </source>
</evidence>
<dbReference type="PROSITE" id="PS50110">
    <property type="entry name" value="RESPONSE_REGULATORY"/>
    <property type="match status" value="1"/>
</dbReference>
<accession>A0A4U8Q612</accession>
<evidence type="ECO:0000256" key="6">
    <source>
        <dbReference type="PROSITE-ProRule" id="PRU00169"/>
    </source>
</evidence>
<dbReference type="AlphaFoldDB" id="A0A4U8Q612"/>
<dbReference type="GO" id="GO:0043565">
    <property type="term" value="F:sequence-specific DNA binding"/>
    <property type="evidence" value="ECO:0007669"/>
    <property type="project" value="InterPro"/>
</dbReference>
<dbReference type="Pfam" id="PF00072">
    <property type="entry name" value="Response_reg"/>
    <property type="match status" value="1"/>
</dbReference>
<dbReference type="InterPro" id="IPR018060">
    <property type="entry name" value="HTH_AraC"/>
</dbReference>
<proteinExistence type="predicted"/>
<gene>
    <name evidence="9" type="ORF">DSM106044_03394</name>
</gene>
<dbReference type="PROSITE" id="PS01124">
    <property type="entry name" value="HTH_ARAC_FAMILY_2"/>
    <property type="match status" value="1"/>
</dbReference>
<evidence type="ECO:0000256" key="4">
    <source>
        <dbReference type="ARBA" id="ARBA00023163"/>
    </source>
</evidence>
<dbReference type="PANTHER" id="PTHR43280">
    <property type="entry name" value="ARAC-FAMILY TRANSCRIPTIONAL REGULATOR"/>
    <property type="match status" value="1"/>
</dbReference>
<dbReference type="CDD" id="cd17536">
    <property type="entry name" value="REC_YesN-like"/>
    <property type="match status" value="1"/>
</dbReference>
<dbReference type="InterPro" id="IPR020449">
    <property type="entry name" value="Tscrpt_reg_AraC-type_HTH"/>
</dbReference>
<protein>
    <recommendedName>
        <fullName evidence="1">Stage 0 sporulation protein A homolog</fullName>
    </recommendedName>
</protein>
<dbReference type="SUPFAM" id="SSF46689">
    <property type="entry name" value="Homeodomain-like"/>
    <property type="match status" value="2"/>
</dbReference>
<evidence type="ECO:0000256" key="1">
    <source>
        <dbReference type="ARBA" id="ARBA00018672"/>
    </source>
</evidence>
<feature type="modified residue" description="4-aspartylphosphate" evidence="6">
    <location>
        <position position="56"/>
    </location>
</feature>
<feature type="domain" description="Response regulatory" evidence="8">
    <location>
        <begin position="4"/>
        <end position="121"/>
    </location>
</feature>
<sequence>MKYRYLIIDDEKLARLGTLEKLSPINDRITCAGEAADGEEGIALVEKLHPDIIITDMKMPIMDGEQLLPLLAEKYPQIQIIVISGYRDFEYSRQAIRASAIDYILKPFGSSEIISAVEQAITRIENQTEVETKLQSSEKYKEALHLNHDREQLRNLICGYSESNLQLSSERLKFINQSHSCLFVLLRSEQPLPEDEISLLLSDRGYDNMALYLPHPHAENLGFFLLFFPARTFFSAESVCHEMIENLKALFLSRNEQVIYGVSREHRHLLSLHNAFQESIQALNQMKVQDDTYIFTITDTPAPKSILWERTDQLLFRIEAGMNQEVDILVKDLFSYYQSLTDATFYEIKCSCFQITNQVKLMLNQYIQQIQADSVDTSIQNILDTMFSLEELCRYYRQFFGTISQALAPDNVYSDSDIVNNVKTYIDRNFYRDISVEFVASLFHMNRSYLSHIFKKKQGKTFIDYLNLVRVSESKILLKNSDKKLYQIAKAVGYDNVSYFCRVFKKLEQMTPEQYRG</sequence>
<dbReference type="RefSeq" id="WP_138003087.1">
    <property type="nucleotide sequence ID" value="NZ_QGQD01000066.1"/>
</dbReference>
<keyword evidence="6" id="KW-0597">Phosphoprotein</keyword>
<organism evidence="9 10">
    <name type="scientific">Robinsoniella peoriensis</name>
    <dbReference type="NCBI Taxonomy" id="180332"/>
    <lineage>
        <taxon>Bacteria</taxon>
        <taxon>Bacillati</taxon>
        <taxon>Bacillota</taxon>
        <taxon>Clostridia</taxon>
        <taxon>Lachnospirales</taxon>
        <taxon>Lachnospiraceae</taxon>
        <taxon>Robinsoniella</taxon>
    </lineage>
</organism>